<dbReference type="InterPro" id="IPR001444">
    <property type="entry name" value="Flag_bb_rod_N"/>
</dbReference>
<evidence type="ECO:0000259" key="7">
    <source>
        <dbReference type="Pfam" id="PF00460"/>
    </source>
</evidence>
<keyword evidence="4 6" id="KW-0975">Bacterial flagellum</keyword>
<protein>
    <recommendedName>
        <fullName evidence="3 6">Flagellar basal-body rod protein FlgC</fullName>
    </recommendedName>
</protein>
<evidence type="ECO:0000256" key="2">
    <source>
        <dbReference type="ARBA" id="ARBA00009677"/>
    </source>
</evidence>
<evidence type="ECO:0000256" key="6">
    <source>
        <dbReference type="RuleBase" id="RU362062"/>
    </source>
</evidence>
<comment type="similarity">
    <text evidence="2">Belongs to the flagella basal body rod proteins family.</text>
</comment>
<evidence type="ECO:0000256" key="5">
    <source>
        <dbReference type="ARBA" id="ARBA00025933"/>
    </source>
</evidence>
<dbReference type="InterPro" id="IPR010930">
    <property type="entry name" value="Flg_bb/hook_C_dom"/>
</dbReference>
<gene>
    <name evidence="9" type="ORF">LZ24_01568</name>
</gene>
<reference evidence="9 10" key="1">
    <citation type="submission" date="2019-07" db="EMBL/GenBank/DDBJ databases">
        <title>Genome sequencing of 100 strains of the haloalkaliphilic chemolithoautotrophic sulfur-oxidizing bacterium Thioalkalivibrio.</title>
        <authorList>
            <person name="Muyzer G."/>
        </authorList>
    </citation>
    <scope>NUCLEOTIDE SEQUENCE [LARGE SCALE GENOMIC DNA]</scope>
    <source>
        <strain evidence="9 10">ASO4-4</strain>
    </source>
</reference>
<evidence type="ECO:0000256" key="1">
    <source>
        <dbReference type="ARBA" id="ARBA00004117"/>
    </source>
</evidence>
<dbReference type="RefSeq" id="WP_222427578.1">
    <property type="nucleotide sequence ID" value="NZ_VLLC01000010.1"/>
</dbReference>
<evidence type="ECO:0000259" key="8">
    <source>
        <dbReference type="Pfam" id="PF06429"/>
    </source>
</evidence>
<dbReference type="Pfam" id="PF00460">
    <property type="entry name" value="Flg_bb_rod"/>
    <property type="match status" value="1"/>
</dbReference>
<keyword evidence="10" id="KW-1185">Reference proteome</keyword>
<comment type="subunit">
    <text evidence="5 6">The basal body constitutes a major portion of the flagellar organelle and consists of four rings (L,P,S, and M) mounted on a central rod. The rod consists of about 26 subunits of FlgG in the distal portion, and FlgB, FlgC and FlgF are thought to build up the proximal portion of the rod with about 6 subunits each.</text>
</comment>
<dbReference type="Pfam" id="PF06429">
    <property type="entry name" value="Flg_bbr_C"/>
    <property type="match status" value="1"/>
</dbReference>
<evidence type="ECO:0000256" key="3">
    <source>
        <dbReference type="ARBA" id="ARBA00017941"/>
    </source>
</evidence>
<dbReference type="InterPro" id="IPR006299">
    <property type="entry name" value="FlgC"/>
</dbReference>
<accession>A0A562RVJ7</accession>
<dbReference type="AlphaFoldDB" id="A0A562RVJ7"/>
<dbReference type="EMBL" id="VLLC01000010">
    <property type="protein sequence ID" value="TWI72426.1"/>
    <property type="molecule type" value="Genomic_DNA"/>
</dbReference>
<dbReference type="PANTHER" id="PTHR30435">
    <property type="entry name" value="FLAGELLAR PROTEIN"/>
    <property type="match status" value="1"/>
</dbReference>
<name>A0A562RVJ7_9BACT</name>
<keyword evidence="9" id="KW-0966">Cell projection</keyword>
<dbReference type="NCBIfam" id="TIGR01395">
    <property type="entry name" value="FlgC"/>
    <property type="match status" value="1"/>
</dbReference>
<comment type="caution">
    <text evidence="9">The sequence shown here is derived from an EMBL/GenBank/DDBJ whole genome shotgun (WGS) entry which is preliminary data.</text>
</comment>
<proteinExistence type="inferred from homology"/>
<dbReference type="Proteomes" id="UP000318307">
    <property type="component" value="Unassembled WGS sequence"/>
</dbReference>
<organism evidence="9 10">
    <name type="scientific">Desulfobotulus alkaliphilus</name>
    <dbReference type="NCBI Taxonomy" id="622671"/>
    <lineage>
        <taxon>Bacteria</taxon>
        <taxon>Pseudomonadati</taxon>
        <taxon>Thermodesulfobacteriota</taxon>
        <taxon>Desulfobacteria</taxon>
        <taxon>Desulfobacterales</taxon>
        <taxon>Desulfobacteraceae</taxon>
        <taxon>Desulfobotulus</taxon>
    </lineage>
</organism>
<comment type="subcellular location">
    <subcellularLocation>
        <location evidence="1 6">Bacterial flagellum basal body</location>
    </subcellularLocation>
</comment>
<dbReference type="GO" id="GO:0030694">
    <property type="term" value="C:bacterial-type flagellum basal body, rod"/>
    <property type="evidence" value="ECO:0007669"/>
    <property type="project" value="UniProtKB-UniRule"/>
</dbReference>
<dbReference type="GO" id="GO:0071978">
    <property type="term" value="P:bacterial-type flagellum-dependent swarming motility"/>
    <property type="evidence" value="ECO:0007669"/>
    <property type="project" value="TreeGrafter"/>
</dbReference>
<evidence type="ECO:0000256" key="4">
    <source>
        <dbReference type="ARBA" id="ARBA00023143"/>
    </source>
</evidence>
<dbReference type="PANTHER" id="PTHR30435:SF2">
    <property type="entry name" value="FLAGELLAR BASAL-BODY ROD PROTEIN FLGC"/>
    <property type="match status" value="1"/>
</dbReference>
<evidence type="ECO:0000313" key="9">
    <source>
        <dbReference type="EMBL" id="TWI72426.1"/>
    </source>
</evidence>
<keyword evidence="9" id="KW-0969">Cilium</keyword>
<feature type="domain" description="Flagellar basal-body/hook protein C-terminal" evidence="8">
    <location>
        <begin position="120"/>
        <end position="163"/>
    </location>
</feature>
<evidence type="ECO:0000313" key="10">
    <source>
        <dbReference type="Proteomes" id="UP000318307"/>
    </source>
</evidence>
<sequence length="166" mass="18814">MTDLIKSFKIGGTALSAHRKKLNVIAQNLANVDTTRTEEGGPYRRKMVVYEGRQLEEIPLGLQKAEARENYDDLGFYEMFERERDRGGDQRGVKVTHVVQSQEDFRLVYNPSHPDADPVTGYVAMPNVDHLTEMADMMVARRAYEASVTVMNNTKAMMMKALEIGK</sequence>
<feature type="domain" description="Flagellar basal body rod protein N-terminal" evidence="7">
    <location>
        <begin position="10"/>
        <end position="36"/>
    </location>
</feature>
<keyword evidence="9" id="KW-0282">Flagellum</keyword>